<feature type="transmembrane region" description="Helical" evidence="2">
    <location>
        <begin position="12"/>
        <end position="35"/>
    </location>
</feature>
<organism evidence="3 4">
    <name type="scientific">Limosilactobacillus vaginalis DSM 5837 = ATCC 49540</name>
    <dbReference type="NCBI Taxonomy" id="1423814"/>
    <lineage>
        <taxon>Bacteria</taxon>
        <taxon>Bacillati</taxon>
        <taxon>Bacillota</taxon>
        <taxon>Bacilli</taxon>
        <taxon>Lactobacillales</taxon>
        <taxon>Lactobacillaceae</taxon>
        <taxon>Limosilactobacillus</taxon>
    </lineage>
</organism>
<dbReference type="AlphaFoldDB" id="C2ESX0"/>
<dbReference type="EMBL" id="ACGV01000040">
    <property type="protein sequence ID" value="EEJ40997.1"/>
    <property type="molecule type" value="Genomic_DNA"/>
</dbReference>
<evidence type="ECO:0008006" key="5">
    <source>
        <dbReference type="Google" id="ProtNLM"/>
    </source>
</evidence>
<keyword evidence="2" id="KW-0812">Transmembrane</keyword>
<comment type="caution">
    <text evidence="3">The sequence shown here is derived from an EMBL/GenBank/DDBJ whole genome shotgun (WGS) entry which is preliminary data.</text>
</comment>
<reference evidence="3 4" key="1">
    <citation type="submission" date="2009-01" db="EMBL/GenBank/DDBJ databases">
        <authorList>
            <person name="Qin X."/>
            <person name="Bachman B."/>
            <person name="Battles P."/>
            <person name="Bell A."/>
            <person name="Bess C."/>
            <person name="Bickham C."/>
            <person name="Chaboub L."/>
            <person name="Chen D."/>
            <person name="Coyle M."/>
            <person name="Deiros D.R."/>
            <person name="Dinh H."/>
            <person name="Forbes L."/>
            <person name="Fowler G."/>
            <person name="Francisco L."/>
            <person name="Fu Q."/>
            <person name="Gubbala S."/>
            <person name="Hale W."/>
            <person name="Han Y."/>
            <person name="Hemphill L."/>
            <person name="Highlander S.K."/>
            <person name="Hirani K."/>
            <person name="Hogues M."/>
            <person name="Jackson L."/>
            <person name="Jakkamsetti A."/>
            <person name="Javaid M."/>
            <person name="Jiang H."/>
            <person name="Korchina V."/>
            <person name="Kovar C."/>
            <person name="Lara F."/>
            <person name="Lee S."/>
            <person name="Mata R."/>
            <person name="Mathew T."/>
            <person name="Moen C."/>
            <person name="Morales K."/>
            <person name="Munidasa M."/>
            <person name="Nazareth L."/>
            <person name="Ngo R."/>
            <person name="Nguyen L."/>
            <person name="Okwuonu G."/>
            <person name="Ongeri F."/>
            <person name="Patil S."/>
            <person name="Petrosino J."/>
            <person name="Pham C."/>
            <person name="Pham P."/>
            <person name="Pu L.-L."/>
            <person name="Puazo M."/>
            <person name="Raj R."/>
            <person name="Reid J."/>
            <person name="Rouhana J."/>
            <person name="Saada N."/>
            <person name="Shang Y."/>
            <person name="Simmons D."/>
            <person name="Thornton R."/>
            <person name="Warren J."/>
            <person name="Weissenberger G."/>
            <person name="Zhang J."/>
            <person name="Zhang L."/>
            <person name="Zhou C."/>
            <person name="Zhu D."/>
            <person name="Muzny D."/>
            <person name="Worley K."/>
            <person name="Gibbs R."/>
        </authorList>
    </citation>
    <scope>NUCLEOTIDE SEQUENCE [LARGE SCALE GENOMIC DNA]</scope>
    <source>
        <strain evidence="3 4">ATCC 49540</strain>
    </source>
</reference>
<dbReference type="Proteomes" id="UP000004483">
    <property type="component" value="Unassembled WGS sequence"/>
</dbReference>
<gene>
    <name evidence="3" type="ORF">HMPREF0549_0556</name>
</gene>
<evidence type="ECO:0000313" key="4">
    <source>
        <dbReference type="Proteomes" id="UP000004483"/>
    </source>
</evidence>
<sequence length="48" mass="5150">MPPAAALQAYALFGEALSLVQLAGFALTLLGVAIVQRIRLLRRSRLAE</sequence>
<proteinExistence type="predicted"/>
<comment type="subcellular location">
    <subcellularLocation>
        <location evidence="1">Endomembrane system</location>
        <topology evidence="1">Multi-pass membrane protein</topology>
    </subcellularLocation>
</comment>
<dbReference type="SUPFAM" id="SSF103481">
    <property type="entry name" value="Multidrug resistance efflux transporter EmrE"/>
    <property type="match status" value="1"/>
</dbReference>
<keyword evidence="2" id="KW-1133">Transmembrane helix</keyword>
<name>C2ESX0_9LACO</name>
<dbReference type="STRING" id="1423814.HMPREF0549_0556"/>
<protein>
    <recommendedName>
        <fullName evidence="5">EamA domain-containing protein</fullName>
    </recommendedName>
</protein>
<dbReference type="HOGENOM" id="CLU_3154320_0_0_9"/>
<accession>C2ESX0</accession>
<evidence type="ECO:0000256" key="2">
    <source>
        <dbReference type="SAM" id="Phobius"/>
    </source>
</evidence>
<dbReference type="InterPro" id="IPR037185">
    <property type="entry name" value="EmrE-like"/>
</dbReference>
<keyword evidence="2" id="KW-0472">Membrane</keyword>
<evidence type="ECO:0000256" key="1">
    <source>
        <dbReference type="ARBA" id="ARBA00004127"/>
    </source>
</evidence>
<evidence type="ECO:0000313" key="3">
    <source>
        <dbReference type="EMBL" id="EEJ40997.1"/>
    </source>
</evidence>